<organism evidence="2 3">
    <name type="scientific">Tanacetum coccineum</name>
    <dbReference type="NCBI Taxonomy" id="301880"/>
    <lineage>
        <taxon>Eukaryota</taxon>
        <taxon>Viridiplantae</taxon>
        <taxon>Streptophyta</taxon>
        <taxon>Embryophyta</taxon>
        <taxon>Tracheophyta</taxon>
        <taxon>Spermatophyta</taxon>
        <taxon>Magnoliopsida</taxon>
        <taxon>eudicotyledons</taxon>
        <taxon>Gunneridae</taxon>
        <taxon>Pentapetalae</taxon>
        <taxon>asterids</taxon>
        <taxon>campanulids</taxon>
        <taxon>Asterales</taxon>
        <taxon>Asteraceae</taxon>
        <taxon>Asteroideae</taxon>
        <taxon>Anthemideae</taxon>
        <taxon>Anthemidinae</taxon>
        <taxon>Tanacetum</taxon>
    </lineage>
</organism>
<feature type="region of interest" description="Disordered" evidence="1">
    <location>
        <begin position="1"/>
        <end position="30"/>
    </location>
</feature>
<evidence type="ECO:0000313" key="3">
    <source>
        <dbReference type="Proteomes" id="UP001151760"/>
    </source>
</evidence>
<dbReference type="EMBL" id="BQNB010008762">
    <property type="protein sequence ID" value="GJS53963.1"/>
    <property type="molecule type" value="Genomic_DNA"/>
</dbReference>
<sequence>MRSHGDIQSGRGKDKDGTGDRVEGGRLGGMGVSGGVWGPVRAVYWKGRKEYYRVLWNVRQRNLCFLNSGASGSHIHLQ</sequence>
<proteinExistence type="predicted"/>
<gene>
    <name evidence="2" type="ORF">Tco_0627325</name>
</gene>
<reference evidence="2" key="1">
    <citation type="journal article" date="2022" name="Int. J. Mol. Sci.">
        <title>Draft Genome of Tanacetum Coccineum: Genomic Comparison of Closely Related Tanacetum-Family Plants.</title>
        <authorList>
            <person name="Yamashiro T."/>
            <person name="Shiraishi A."/>
            <person name="Nakayama K."/>
            <person name="Satake H."/>
        </authorList>
    </citation>
    <scope>NUCLEOTIDE SEQUENCE</scope>
</reference>
<reference evidence="2" key="2">
    <citation type="submission" date="2022-01" db="EMBL/GenBank/DDBJ databases">
        <authorList>
            <person name="Yamashiro T."/>
            <person name="Shiraishi A."/>
            <person name="Satake H."/>
            <person name="Nakayama K."/>
        </authorList>
    </citation>
    <scope>NUCLEOTIDE SEQUENCE</scope>
</reference>
<keyword evidence="3" id="KW-1185">Reference proteome</keyword>
<protein>
    <submittedName>
        <fullName evidence="2">Uncharacterized protein</fullName>
    </submittedName>
</protein>
<evidence type="ECO:0000313" key="2">
    <source>
        <dbReference type="EMBL" id="GJS53963.1"/>
    </source>
</evidence>
<comment type="caution">
    <text evidence="2">The sequence shown here is derived from an EMBL/GenBank/DDBJ whole genome shotgun (WGS) entry which is preliminary data.</text>
</comment>
<name>A0ABQ4WMB7_9ASTR</name>
<feature type="compositionally biased region" description="Basic and acidic residues" evidence="1">
    <location>
        <begin position="11"/>
        <end position="24"/>
    </location>
</feature>
<evidence type="ECO:0000256" key="1">
    <source>
        <dbReference type="SAM" id="MobiDB-lite"/>
    </source>
</evidence>
<dbReference type="Proteomes" id="UP001151760">
    <property type="component" value="Unassembled WGS sequence"/>
</dbReference>
<accession>A0ABQ4WMB7</accession>